<dbReference type="InterPro" id="IPR014001">
    <property type="entry name" value="Helicase_ATP-bd"/>
</dbReference>
<keyword evidence="4 9" id="KW-0378">Hydrolase</keyword>
<evidence type="ECO:0000256" key="9">
    <source>
        <dbReference type="HAMAP-Rule" id="MF_00969"/>
    </source>
</evidence>
<dbReference type="Pfam" id="PF17757">
    <property type="entry name" value="UvrB_inter"/>
    <property type="match status" value="1"/>
</dbReference>
<dbReference type="Gene3D" id="3.90.1150.50">
    <property type="entry name" value="Transcription-repair-coupling factor, D7 domain"/>
    <property type="match status" value="1"/>
</dbReference>
<dbReference type="InterPro" id="IPR001650">
    <property type="entry name" value="Helicase_C-like"/>
</dbReference>
<evidence type="ECO:0000256" key="4">
    <source>
        <dbReference type="ARBA" id="ARBA00022801"/>
    </source>
</evidence>
<name>A0A520N2X6_9GAMM</name>
<dbReference type="InterPro" id="IPR047112">
    <property type="entry name" value="RecG/Mfd"/>
</dbReference>
<dbReference type="GO" id="GO:0003684">
    <property type="term" value="F:damaged DNA binding"/>
    <property type="evidence" value="ECO:0007669"/>
    <property type="project" value="InterPro"/>
</dbReference>
<evidence type="ECO:0000256" key="1">
    <source>
        <dbReference type="ARBA" id="ARBA00022490"/>
    </source>
</evidence>
<dbReference type="InterPro" id="IPR037235">
    <property type="entry name" value="TRCF-like_C_D7"/>
</dbReference>
<comment type="subcellular location">
    <subcellularLocation>
        <location evidence="9">Cytoplasm</location>
    </subcellularLocation>
</comment>
<keyword evidence="1 9" id="KW-0963">Cytoplasm</keyword>
<evidence type="ECO:0000256" key="2">
    <source>
        <dbReference type="ARBA" id="ARBA00022741"/>
    </source>
</evidence>
<evidence type="ECO:0000256" key="3">
    <source>
        <dbReference type="ARBA" id="ARBA00022763"/>
    </source>
</evidence>
<evidence type="ECO:0000259" key="10">
    <source>
        <dbReference type="PROSITE" id="PS51192"/>
    </source>
</evidence>
<evidence type="ECO:0000256" key="7">
    <source>
        <dbReference type="ARBA" id="ARBA00023125"/>
    </source>
</evidence>
<dbReference type="SMART" id="SM00487">
    <property type="entry name" value="DEXDc"/>
    <property type="match status" value="1"/>
</dbReference>
<dbReference type="GO" id="GO:0000716">
    <property type="term" value="P:transcription-coupled nucleotide-excision repair, DNA damage recognition"/>
    <property type="evidence" value="ECO:0007669"/>
    <property type="project" value="UniProtKB-UniRule"/>
</dbReference>
<keyword evidence="3 9" id="KW-0227">DNA damage</keyword>
<dbReference type="Pfam" id="PF00271">
    <property type="entry name" value="Helicase_C"/>
    <property type="match status" value="1"/>
</dbReference>
<dbReference type="HAMAP" id="MF_00969">
    <property type="entry name" value="TRCF"/>
    <property type="match status" value="1"/>
</dbReference>
<dbReference type="Gene3D" id="3.40.50.300">
    <property type="entry name" value="P-loop containing nucleotide triphosphate hydrolases"/>
    <property type="match status" value="2"/>
</dbReference>
<dbReference type="PANTHER" id="PTHR47964:SF1">
    <property type="entry name" value="ATP-DEPENDENT DNA HELICASE HOMOLOG RECG, CHLOROPLASTIC"/>
    <property type="match status" value="1"/>
</dbReference>
<dbReference type="AlphaFoldDB" id="A0A520N2X6"/>
<dbReference type="InterPro" id="IPR011545">
    <property type="entry name" value="DEAD/DEAH_box_helicase_dom"/>
</dbReference>
<dbReference type="PROSITE" id="PS51192">
    <property type="entry name" value="HELICASE_ATP_BIND_1"/>
    <property type="match status" value="1"/>
</dbReference>
<dbReference type="InterPro" id="IPR041471">
    <property type="entry name" value="UvrB_inter"/>
</dbReference>
<dbReference type="InterPro" id="IPR005118">
    <property type="entry name" value="TRCF_C"/>
</dbReference>
<organism evidence="12 13">
    <name type="scientific">SAR86 cluster bacterium</name>
    <dbReference type="NCBI Taxonomy" id="2030880"/>
    <lineage>
        <taxon>Bacteria</taxon>
        <taxon>Pseudomonadati</taxon>
        <taxon>Pseudomonadota</taxon>
        <taxon>Gammaproteobacteria</taxon>
        <taxon>SAR86 cluster</taxon>
    </lineage>
</organism>
<dbReference type="SUPFAM" id="SSF52540">
    <property type="entry name" value="P-loop containing nucleoside triphosphate hydrolases"/>
    <property type="match status" value="2"/>
</dbReference>
<keyword evidence="7 9" id="KW-0238">DNA-binding</keyword>
<dbReference type="InterPro" id="IPR003711">
    <property type="entry name" value="CarD-like/TRCF_RID"/>
</dbReference>
<dbReference type="Proteomes" id="UP000318710">
    <property type="component" value="Unassembled WGS sequence"/>
</dbReference>
<comment type="caution">
    <text evidence="12">The sequence shown here is derived from an EMBL/GenBank/DDBJ whole genome shotgun (WGS) entry which is preliminary data.</text>
</comment>
<keyword evidence="8 9" id="KW-0234">DNA repair</keyword>
<dbReference type="GO" id="GO:0006355">
    <property type="term" value="P:regulation of DNA-templated transcription"/>
    <property type="evidence" value="ECO:0007669"/>
    <property type="project" value="UniProtKB-UniRule"/>
</dbReference>
<dbReference type="SUPFAM" id="SSF143517">
    <property type="entry name" value="TRCF domain-like"/>
    <property type="match status" value="1"/>
</dbReference>
<dbReference type="Pfam" id="PF03461">
    <property type="entry name" value="TRCF"/>
    <property type="match status" value="1"/>
</dbReference>
<keyword evidence="6 9" id="KW-0067">ATP-binding</keyword>
<feature type="domain" description="Helicase ATP-binding" evidence="10">
    <location>
        <begin position="571"/>
        <end position="732"/>
    </location>
</feature>
<dbReference type="SMART" id="SM00490">
    <property type="entry name" value="HELICc"/>
    <property type="match status" value="1"/>
</dbReference>
<evidence type="ECO:0000313" key="13">
    <source>
        <dbReference type="Proteomes" id="UP000318710"/>
    </source>
</evidence>
<dbReference type="Pfam" id="PF00270">
    <property type="entry name" value="DEAD"/>
    <property type="match status" value="1"/>
</dbReference>
<gene>
    <name evidence="9 12" type="primary">mfd</name>
    <name evidence="12" type="ORF">EVA93_02450</name>
</gene>
<dbReference type="EMBL" id="SHBF01000010">
    <property type="protein sequence ID" value="RZO27796.1"/>
    <property type="molecule type" value="Genomic_DNA"/>
</dbReference>
<protein>
    <recommendedName>
        <fullName evidence="9">Transcription-repair-coupling factor</fullName>
        <shortName evidence="9">TRCF</shortName>
        <ecNumber evidence="9">3.6.4.-</ecNumber>
    </recommendedName>
</protein>
<sequence>MTKNKQNKYQNYAYSIKKYIDKSSNSLCLVTKDNIESKYIFNELSILIENRPIQLFPENDILPYDHFSIPDEITKQRFQLINNRNKEKHILITSVRNLFEIFPDKYFFKSEETFSINDKLSIDSIIKIVESLNYQKKTNVENINEYSIRGGIIDVFSPIYKNPLRIEIFDDQIESIRLFEIESQLSIKNIERFSISKGSLFSLDDQKVSSFIKKWREYFTDTDERYCSIFQKIKNNEVAEGIEIYFPFFFKKTSTFIEIFNKYDYIKYHDLNNSINKYNHLIENRYEDESHDSTRPLIKPSDLFLNYKDVMNFTESIKKIDANEIDYSFESFKKVEEAIQKHEFSDKKIVLMSSVPSEIEKLKEKYKTEAIRINNIGEIKKDVSLIYGDIVRPINITDENILVFHKEYIDKSEFKIDSSNAKSLKKDTLSKLFQIGDLIVHEDYGLGIYEGLEVVEANKKLSEYIKITYDKNEVLYVPLKNINKISNYHKNNNTNIKIDSLSSNKWSIKKSKADKRVIDHAAEILDIESRRNNANSPSLKADEDLFLNFEKEFPYNETPDQIESILSIKKDLSLIKPMNRVLCGDVGFGKTEVAMRAAFISVSSNKQVIIITPSTVLCDQHYDSFIKRFENFPVTINKLNRHTSNNNKENIINSFNSKKTDILIATHIVFNNSINYESTGLLIIDEEHKFGIKQKNFIKDKQSNVHVLYLSATPIPRTMNLVFSGLKDFSFLQTPPTNRINIKSFLKIQTSQLLKEALTREKVRGGQCFIVQNDIDKMESIKKEINNLLPDFNVSIAHGRLSKKEIKKVMHEFKNGEIDGLICTTIIEMGLDIPNANTIVIINSHNFGLSQLHQLRGRVGRSEKQGYCYFLIPTLEIPKLSRNRLDSIIRHSNLGEGFLIAEEDLELRGGGEMLGDKQSGHIDNIGLSLYLSMLKDAINSQKDTKESIKKDIEINFYDSAYISEDYLPSPLERLKIYKKLDELLTFKDLKTLNTNLRDRCGKIPIETKNLIDNKRFYLKVLNTGIKCIKSNEKNTNFEITSDIKDEHLNKLVSLAQDEPQKYQINSNNKFIYKYHELNSEVRRQNINELLDEIF</sequence>
<dbReference type="GO" id="GO:0005737">
    <property type="term" value="C:cytoplasm"/>
    <property type="evidence" value="ECO:0007669"/>
    <property type="project" value="UniProtKB-SubCell"/>
</dbReference>
<dbReference type="PROSITE" id="PS51194">
    <property type="entry name" value="HELICASE_CTER"/>
    <property type="match status" value="1"/>
</dbReference>
<dbReference type="PANTHER" id="PTHR47964">
    <property type="entry name" value="ATP-DEPENDENT DNA HELICASE HOMOLOG RECG, CHLOROPLASTIC"/>
    <property type="match status" value="1"/>
</dbReference>
<dbReference type="SMART" id="SM01058">
    <property type="entry name" value="CarD_TRCF"/>
    <property type="match status" value="1"/>
</dbReference>
<dbReference type="GO" id="GO:0003678">
    <property type="term" value="F:DNA helicase activity"/>
    <property type="evidence" value="ECO:0007669"/>
    <property type="project" value="TreeGrafter"/>
</dbReference>
<evidence type="ECO:0000313" key="12">
    <source>
        <dbReference type="EMBL" id="RZO27796.1"/>
    </source>
</evidence>
<comment type="similarity">
    <text evidence="9">In the N-terminal section; belongs to the UvrB family.</text>
</comment>
<dbReference type="SUPFAM" id="SSF141259">
    <property type="entry name" value="CarD-like"/>
    <property type="match status" value="1"/>
</dbReference>
<dbReference type="GO" id="GO:0005524">
    <property type="term" value="F:ATP binding"/>
    <property type="evidence" value="ECO:0007669"/>
    <property type="project" value="UniProtKB-UniRule"/>
</dbReference>
<dbReference type="Pfam" id="PF02559">
    <property type="entry name" value="CarD_TRCF_RID"/>
    <property type="match status" value="1"/>
</dbReference>
<evidence type="ECO:0000259" key="11">
    <source>
        <dbReference type="PROSITE" id="PS51194"/>
    </source>
</evidence>
<comment type="similarity">
    <text evidence="9">In the C-terminal section; belongs to the helicase family. RecG subfamily.</text>
</comment>
<dbReference type="InterPro" id="IPR027417">
    <property type="entry name" value="P-loop_NTPase"/>
</dbReference>
<dbReference type="Gene3D" id="3.40.50.11180">
    <property type="match status" value="1"/>
</dbReference>
<dbReference type="InterPro" id="IPR036101">
    <property type="entry name" value="CarD-like/TRCF_RID_sf"/>
</dbReference>
<dbReference type="EC" id="3.6.4.-" evidence="9"/>
<dbReference type="InterPro" id="IPR004576">
    <property type="entry name" value="Mfd"/>
</dbReference>
<keyword evidence="5" id="KW-0347">Helicase</keyword>
<dbReference type="Gene3D" id="2.40.10.170">
    <property type="match status" value="1"/>
</dbReference>
<dbReference type="GO" id="GO:0016787">
    <property type="term" value="F:hydrolase activity"/>
    <property type="evidence" value="ECO:0007669"/>
    <property type="project" value="UniProtKB-KW"/>
</dbReference>
<dbReference type="SMART" id="SM00982">
    <property type="entry name" value="TRCF"/>
    <property type="match status" value="1"/>
</dbReference>
<evidence type="ECO:0000256" key="5">
    <source>
        <dbReference type="ARBA" id="ARBA00022806"/>
    </source>
</evidence>
<proteinExistence type="inferred from homology"/>
<dbReference type="Gene3D" id="3.30.2060.10">
    <property type="entry name" value="Penicillin-binding protein 1b domain"/>
    <property type="match status" value="1"/>
</dbReference>
<reference evidence="12 13" key="1">
    <citation type="submission" date="2019-02" db="EMBL/GenBank/DDBJ databases">
        <title>Prokaryotic population dynamics and viral predation in marine succession experiment using metagenomics: the confinement effect.</title>
        <authorList>
            <person name="Haro-Moreno J.M."/>
            <person name="Rodriguez-Valera F."/>
            <person name="Lopez-Perez M."/>
        </authorList>
    </citation>
    <scope>NUCLEOTIDE SEQUENCE [LARGE SCALE GENOMIC DNA]</scope>
    <source>
        <strain evidence="12">MED-G160</strain>
    </source>
</reference>
<feature type="domain" description="Helicase C-terminal" evidence="11">
    <location>
        <begin position="749"/>
        <end position="906"/>
    </location>
</feature>
<comment type="function">
    <text evidence="9">Couples transcription and DNA repair by recognizing RNA polymerase (RNAP) stalled at DNA lesions. Mediates ATP-dependent release of RNAP and its truncated transcript from the DNA, and recruitment of nucleotide excision repair machinery to the damaged site.</text>
</comment>
<evidence type="ECO:0000256" key="8">
    <source>
        <dbReference type="ARBA" id="ARBA00023204"/>
    </source>
</evidence>
<accession>A0A520N2X6</accession>
<evidence type="ECO:0000256" key="6">
    <source>
        <dbReference type="ARBA" id="ARBA00022840"/>
    </source>
</evidence>
<dbReference type="NCBIfam" id="TIGR00580">
    <property type="entry name" value="mfd"/>
    <property type="match status" value="1"/>
</dbReference>
<keyword evidence="2 9" id="KW-0547">Nucleotide-binding</keyword>